<comment type="similarity">
    <text evidence="1">Belongs to the XseA family.</text>
</comment>
<dbReference type="Pfam" id="PF02601">
    <property type="entry name" value="Exonuc_VII_L"/>
    <property type="match status" value="1"/>
</dbReference>
<dbReference type="NCBIfam" id="TIGR00237">
    <property type="entry name" value="xseA"/>
    <property type="match status" value="1"/>
</dbReference>
<comment type="catalytic activity">
    <reaction evidence="1">
        <text>Exonucleolytic cleavage in either 5'- to 3'- or 3'- to 5'-direction to yield nucleoside 5'-phosphates.</text>
        <dbReference type="EC" id="3.1.11.6"/>
    </reaction>
</comment>
<keyword evidence="1" id="KW-0540">Nuclease</keyword>
<reference evidence="3 4" key="1">
    <citation type="submission" date="2021-03" db="EMBL/GenBank/DDBJ databases">
        <title>Thermosipho ferrireducens sp.nov., an anaerobic thermophilic iron-reducing bacterium isolated from a deep-sea hydrothermal sulfide deposits.</title>
        <authorList>
            <person name="Zeng X."/>
            <person name="Chen Y."/>
            <person name="Shao Z."/>
        </authorList>
    </citation>
    <scope>NUCLEOTIDE SEQUENCE [LARGE SCALE GENOMIC DNA]</scope>
    <source>
        <strain evidence="3 4">JL129W03</strain>
    </source>
</reference>
<evidence type="ECO:0000313" key="4">
    <source>
        <dbReference type="Proteomes" id="UP000671862"/>
    </source>
</evidence>
<keyword evidence="1" id="KW-0269">Exonuclease</keyword>
<dbReference type="PANTHER" id="PTHR30008">
    <property type="entry name" value="EXODEOXYRIBONUCLEASE 7 LARGE SUBUNIT"/>
    <property type="match status" value="1"/>
</dbReference>
<keyword evidence="1 3" id="KW-0378">Hydrolase</keyword>
<proteinExistence type="inferred from homology"/>
<dbReference type="GO" id="GO:0008855">
    <property type="term" value="F:exodeoxyribonuclease VII activity"/>
    <property type="evidence" value="ECO:0007669"/>
    <property type="project" value="UniProtKB-EC"/>
</dbReference>
<evidence type="ECO:0000313" key="3">
    <source>
        <dbReference type="EMBL" id="QTA37965.1"/>
    </source>
</evidence>
<evidence type="ECO:0000259" key="2">
    <source>
        <dbReference type="Pfam" id="PF02601"/>
    </source>
</evidence>
<name>A0ABX7S9R3_9BACT</name>
<keyword evidence="4" id="KW-1185">Reference proteome</keyword>
<dbReference type="EC" id="3.1.11.6" evidence="1"/>
<dbReference type="EMBL" id="CP071446">
    <property type="protein sequence ID" value="QTA37965.1"/>
    <property type="molecule type" value="Genomic_DNA"/>
</dbReference>
<sequence length="499" mass="56694">MPKRNDIIEFNNLIELYEYVKHKIDLTGITSERMRFHADVVRAKSHKTGIYIDVSQEYVGRNGKRNIEITVYIPAYIALTVLSRIGLRRAEDLVGKKWVFQGKLSLYKDRMSFTFYADTIAPIGDSEIEKRRKEIIKILKSEGLLMESYHDLSELEPIKKIAIISSKTAAGYEDFLKNLTVQQSYKPIVHLYESPMQGAETPSGVIMALRKIKKSGINYDVVVIARGGGSTSDLMYFDDLKLGIEIALFNEFCPVLSGIGHERDYTVPDYVAWKRFATPTEVARAISKQIEDNVRILDIHARETEIFIRNLLEKFRRKSDTEIINTIRTLLHNSFQSYGKNLNESQKNLKLKIESLIKTRGQTISKEFIKYISDLLKSKVVNQYNYLRNTKMYISQTIIDKISSGDNSLTELFNDLVKKGGYATSLLFGGAVLKNKKKIIVSVKDVKKGDIISGYLKDGCLKLEVRGENDAGYKENSGTEYTGNGKVNLQRVSGTNRGN</sequence>
<dbReference type="InterPro" id="IPR003753">
    <property type="entry name" value="Exonuc_VII_L"/>
</dbReference>
<gene>
    <name evidence="3" type="primary">xseA</name>
    <name evidence="3" type="ORF">JYK00_09670</name>
</gene>
<dbReference type="PANTHER" id="PTHR30008:SF0">
    <property type="entry name" value="EXODEOXYRIBONUCLEASE 7 LARGE SUBUNIT"/>
    <property type="match status" value="1"/>
</dbReference>
<dbReference type="RefSeq" id="WP_207566686.1">
    <property type="nucleotide sequence ID" value="NZ_CP071446.1"/>
</dbReference>
<feature type="domain" description="Exonuclease VII large subunit C-terminal" evidence="2">
    <location>
        <begin position="157"/>
        <end position="462"/>
    </location>
</feature>
<organism evidence="3 4">
    <name type="scientific">Thermosipho ferrireducens</name>
    <dbReference type="NCBI Taxonomy" id="2571116"/>
    <lineage>
        <taxon>Bacteria</taxon>
        <taxon>Thermotogati</taxon>
        <taxon>Thermotogota</taxon>
        <taxon>Thermotogae</taxon>
        <taxon>Thermotogales</taxon>
        <taxon>Fervidobacteriaceae</taxon>
        <taxon>Thermosipho</taxon>
    </lineage>
</organism>
<dbReference type="InterPro" id="IPR020579">
    <property type="entry name" value="Exonuc_VII_lsu_C"/>
</dbReference>
<accession>A0ABX7S9R3</accession>
<comment type="subcellular location">
    <subcellularLocation>
        <location evidence="1">Cytoplasm</location>
    </subcellularLocation>
</comment>
<dbReference type="Proteomes" id="UP000671862">
    <property type="component" value="Chromosome"/>
</dbReference>
<protein>
    <recommendedName>
        <fullName evidence="1">Exodeoxyribonuclease 7 large subunit</fullName>
        <ecNumber evidence="1">3.1.11.6</ecNumber>
    </recommendedName>
</protein>
<evidence type="ECO:0000256" key="1">
    <source>
        <dbReference type="RuleBase" id="RU004355"/>
    </source>
</evidence>